<dbReference type="OrthoDB" id="18487at2759"/>
<dbReference type="SUPFAM" id="SSF50370">
    <property type="entry name" value="Ricin B-like lectins"/>
    <property type="match status" value="1"/>
</dbReference>
<dbReference type="SMART" id="SM00180">
    <property type="entry name" value="EGF_Lam"/>
    <property type="match status" value="2"/>
</dbReference>
<feature type="chain" id="PRO_5015341728" evidence="2">
    <location>
        <begin position="21"/>
        <end position="860"/>
    </location>
</feature>
<evidence type="ECO:0000313" key="5">
    <source>
        <dbReference type="EMBL" id="GBG33158.1"/>
    </source>
</evidence>
<dbReference type="Proteomes" id="UP000241890">
    <property type="component" value="Unassembled WGS sequence"/>
</dbReference>
<feature type="compositionally biased region" description="Polar residues" evidence="1">
    <location>
        <begin position="203"/>
        <end position="217"/>
    </location>
</feature>
<proteinExistence type="predicted"/>
<gene>
    <name evidence="5" type="ORF">FCC1311_093822</name>
</gene>
<name>A0A2R5GTS9_9STRA</name>
<protein>
    <submittedName>
        <fullName evidence="5">Laminin subunit alpha</fullName>
    </submittedName>
</protein>
<evidence type="ECO:0000256" key="2">
    <source>
        <dbReference type="SAM" id="SignalP"/>
    </source>
</evidence>
<sequence>MAPKMLAILATALLAGSVRADANVQVAPDFASGVTVSMEGAAANGNVCLSLMADQTNLELRPEPCLSSSADQVWYYTTSNQLMVKDLDLTDASTNAGAVQVQTHATPTTGTTIQFLGNGKMMNAKTQLCLAPGYLSPGAQGTQFLKYTDCGAAPTWHLRRANLPRGGAGASPSTPRVESVPQVSSTPQVPVAPRVPQGATPYVPSQQTAPSAPQVQFASPQVVDNTQKGVVQYKADLANSRLSEKDHYLCICVVDADEDKCVRAVSAACTVGHIPSELCKQSFEDGDHDEIAKSIVGLIERGERCSSMSADEVREEFAESKLPVQALHGQQVVTSEDHYLCVCLSNGGDVNKLDKQCEDAVRVACMVGHIPETECFESFDEQNHAQIAERIMRMIDRGANCAQKLQVHPSDTCPKPPCYSSQRHSRHEPTRADHYLCPCMDDHRSELCIEGVKRACKLGHIPKTDCELAHQADYRQSVTRHVLHLIDHGAECGLADSMTFTNRGCHCKNSWTAQNGEIMTLPNNCNDPGGERGFDWCETFPEEGCIGVGDSMSWDRCDAPMKPRYHPGQFISTPAGRVSPVDHYLCVCVDKSGTDEGCVAAVKAGCHVGHIPSEACASSFENADHAEISEHVISIIANGARCNNVDLSVVTSASQVPQNRISGGCGHGSPGANGECSCRLGFAGARCNYCAQGYVGYPSCVPKRDCDPACHYGTCDFTSGTCTCPTNRAGDQCETCASGYSGANCTPSGLFGAGPFATLFMLAACAGAAYMCCCTPMGAQFMSAMPGAPSTPGGNYSRLSNHDDDDDGRGDYFGTVDGDDDHVLEVEATTTSADELTGIGTSAPGAAPLRPAHTHSGLAI</sequence>
<evidence type="ECO:0000259" key="3">
    <source>
        <dbReference type="PROSITE" id="PS00022"/>
    </source>
</evidence>
<dbReference type="InterPro" id="IPR002049">
    <property type="entry name" value="LE_dom"/>
</dbReference>
<feature type="compositionally biased region" description="Low complexity" evidence="1">
    <location>
        <begin position="177"/>
        <end position="191"/>
    </location>
</feature>
<dbReference type="InterPro" id="IPR035992">
    <property type="entry name" value="Ricin_B-like_lectins"/>
</dbReference>
<feature type="signal peptide" evidence="2">
    <location>
        <begin position="1"/>
        <end position="20"/>
    </location>
</feature>
<feature type="region of interest" description="Disordered" evidence="1">
    <location>
        <begin position="792"/>
        <end position="860"/>
    </location>
</feature>
<dbReference type="AlphaFoldDB" id="A0A2R5GTS9"/>
<keyword evidence="2" id="KW-0732">Signal</keyword>
<feature type="domain" description="EGF-like" evidence="3">
    <location>
        <begin position="722"/>
        <end position="733"/>
    </location>
</feature>
<dbReference type="InterPro" id="IPR000742">
    <property type="entry name" value="EGF"/>
</dbReference>
<keyword evidence="6" id="KW-1185">Reference proteome</keyword>
<dbReference type="Pfam" id="PF00053">
    <property type="entry name" value="EGF_laminin"/>
    <property type="match status" value="1"/>
</dbReference>
<dbReference type="InParanoid" id="A0A2R5GTS9"/>
<dbReference type="Gene3D" id="2.80.10.50">
    <property type="match status" value="1"/>
</dbReference>
<dbReference type="EMBL" id="BEYU01000145">
    <property type="protein sequence ID" value="GBG33158.1"/>
    <property type="molecule type" value="Genomic_DNA"/>
</dbReference>
<reference evidence="5 6" key="1">
    <citation type="submission" date="2017-12" db="EMBL/GenBank/DDBJ databases">
        <title>Sequencing, de novo assembly and annotation of complete genome of a new Thraustochytrid species, strain FCC1311.</title>
        <authorList>
            <person name="Sedici K."/>
            <person name="Godart F."/>
            <person name="Aiese Cigliano R."/>
            <person name="Sanseverino W."/>
            <person name="Barakat M."/>
            <person name="Ortet P."/>
            <person name="Marechal E."/>
            <person name="Cagnac O."/>
            <person name="Amato A."/>
        </authorList>
    </citation>
    <scope>NUCLEOTIDE SEQUENCE [LARGE SCALE GENOMIC DNA]</scope>
</reference>
<accession>A0A2R5GTS9</accession>
<evidence type="ECO:0000313" key="6">
    <source>
        <dbReference type="Proteomes" id="UP000241890"/>
    </source>
</evidence>
<dbReference type="PROSITE" id="PS50231">
    <property type="entry name" value="RICIN_B_LECTIN"/>
    <property type="match status" value="1"/>
</dbReference>
<feature type="domain" description="Laminin EGF-like" evidence="4">
    <location>
        <begin position="676"/>
        <end position="710"/>
    </location>
</feature>
<evidence type="ECO:0000256" key="1">
    <source>
        <dbReference type="SAM" id="MobiDB-lite"/>
    </source>
</evidence>
<dbReference type="CDD" id="cd00055">
    <property type="entry name" value="EGF_Lam"/>
    <property type="match status" value="2"/>
</dbReference>
<organism evidence="5 6">
    <name type="scientific">Hondaea fermentalgiana</name>
    <dbReference type="NCBI Taxonomy" id="2315210"/>
    <lineage>
        <taxon>Eukaryota</taxon>
        <taxon>Sar</taxon>
        <taxon>Stramenopiles</taxon>
        <taxon>Bigyra</taxon>
        <taxon>Labyrinthulomycetes</taxon>
        <taxon>Thraustochytrida</taxon>
        <taxon>Thraustochytriidae</taxon>
        <taxon>Hondaea</taxon>
    </lineage>
</organism>
<dbReference type="PROSITE" id="PS00022">
    <property type="entry name" value="EGF_1"/>
    <property type="match status" value="1"/>
</dbReference>
<comment type="caution">
    <text evidence="5">The sequence shown here is derived from an EMBL/GenBank/DDBJ whole genome shotgun (WGS) entry which is preliminary data.</text>
</comment>
<evidence type="ECO:0000259" key="4">
    <source>
        <dbReference type="PROSITE" id="PS01248"/>
    </source>
</evidence>
<dbReference type="PROSITE" id="PS01248">
    <property type="entry name" value="EGF_LAM_1"/>
    <property type="match status" value="1"/>
</dbReference>
<feature type="region of interest" description="Disordered" evidence="1">
    <location>
        <begin position="162"/>
        <end position="217"/>
    </location>
</feature>